<dbReference type="Gene3D" id="3.60.130.30">
    <property type="match status" value="1"/>
</dbReference>
<dbReference type="Proteomes" id="UP000246991">
    <property type="component" value="Unassembled WGS sequence"/>
</dbReference>
<sequence length="433" mass="48921">MLARGPDKKRGYQELGGSDSVEPLPVQVPDDGSTRSAGNNQKRMKVETGLYNIDDNRNSHTPFTFTGPQLKNIRKNLKRNIANILTDVTIPHFNLKKIVAESKNFQSFGTRLPNPKAEDEPIFNLIGNMNVIVRDNTSNGEDGKGEILAIKVGSKMKPNPSEEETAIPPDFLQSLAAGLYRFLATNPKASDDDTQHRNRTAGDASEDEEAHQEKGSGNPVPGEMRNFINIHAYYAEGNDDSIKGIKLCQGPAEIWETNCENTAHLKNYLRVIYPLTQLTEKLFQELLPDIHRKYSKVNKVLPETYLVKEEKAWFGIWTSRRMVMSTPTDYSINLKDVPLGFAVIIPLGNFTDGDICFPSLGVKMKLPPGSILFLRSRLLPYYVSKWTGNRFSIVQYICQSVFDYYTEKTRNHPFPLSEMPPWFQGRYQEADVV</sequence>
<comment type="caution">
    <text evidence="2">The sequence shown here is derived from an EMBL/GenBank/DDBJ whole genome shotgun (WGS) entry which is preliminary data.</text>
</comment>
<evidence type="ECO:0000313" key="2">
    <source>
        <dbReference type="EMBL" id="PWW72985.1"/>
    </source>
</evidence>
<feature type="region of interest" description="Disordered" evidence="1">
    <location>
        <begin position="1"/>
        <end position="43"/>
    </location>
</feature>
<feature type="region of interest" description="Disordered" evidence="1">
    <location>
        <begin position="186"/>
        <end position="222"/>
    </location>
</feature>
<dbReference type="OrthoDB" id="4754660at2759"/>
<accession>A0A317SF45</accession>
<evidence type="ECO:0000313" key="3">
    <source>
        <dbReference type="Proteomes" id="UP000246991"/>
    </source>
</evidence>
<dbReference type="STRING" id="42249.A0A317SF45"/>
<organism evidence="2 3">
    <name type="scientific">Tuber magnatum</name>
    <name type="common">white Piedmont truffle</name>
    <dbReference type="NCBI Taxonomy" id="42249"/>
    <lineage>
        <taxon>Eukaryota</taxon>
        <taxon>Fungi</taxon>
        <taxon>Dikarya</taxon>
        <taxon>Ascomycota</taxon>
        <taxon>Pezizomycotina</taxon>
        <taxon>Pezizomycetes</taxon>
        <taxon>Pezizales</taxon>
        <taxon>Tuberaceae</taxon>
        <taxon>Tuber</taxon>
    </lineage>
</organism>
<reference evidence="2 3" key="1">
    <citation type="submission" date="2018-03" db="EMBL/GenBank/DDBJ databases">
        <title>Genomes of Pezizomycetes fungi and the evolution of truffles.</title>
        <authorList>
            <person name="Murat C."/>
            <person name="Payen T."/>
            <person name="Noel B."/>
            <person name="Kuo A."/>
            <person name="Martin F.M."/>
        </authorList>
    </citation>
    <scope>NUCLEOTIDE SEQUENCE [LARGE SCALE GENOMIC DNA]</scope>
    <source>
        <strain evidence="2">091103-1</strain>
    </source>
</reference>
<feature type="compositionally biased region" description="Basic and acidic residues" evidence="1">
    <location>
        <begin position="1"/>
        <end position="12"/>
    </location>
</feature>
<proteinExistence type="predicted"/>
<dbReference type="EMBL" id="PYWC01000090">
    <property type="protein sequence ID" value="PWW72985.1"/>
    <property type="molecule type" value="Genomic_DNA"/>
</dbReference>
<protein>
    <submittedName>
        <fullName evidence="2">Uncharacterized protein</fullName>
    </submittedName>
</protein>
<name>A0A317SF45_9PEZI</name>
<evidence type="ECO:0000256" key="1">
    <source>
        <dbReference type="SAM" id="MobiDB-lite"/>
    </source>
</evidence>
<gene>
    <name evidence="2" type="ORF">C7212DRAFT_366171</name>
</gene>
<dbReference type="AlphaFoldDB" id="A0A317SF45"/>
<keyword evidence="3" id="KW-1185">Reference proteome</keyword>